<dbReference type="Pfam" id="PF19786">
    <property type="entry name" value="DUF6270"/>
    <property type="match status" value="1"/>
</dbReference>
<proteinExistence type="predicted"/>
<name>A0AAX6BFY0_PRIMG</name>
<evidence type="ECO:0000313" key="2">
    <source>
        <dbReference type="Proteomes" id="UP001165240"/>
    </source>
</evidence>
<dbReference type="EMBL" id="BSYK01000001">
    <property type="protein sequence ID" value="GMG72651.1"/>
    <property type="molecule type" value="Genomic_DNA"/>
</dbReference>
<comment type="caution">
    <text evidence="1">The sequence shown here is derived from an EMBL/GenBank/DDBJ whole genome shotgun (WGS) entry which is preliminary data.</text>
</comment>
<evidence type="ECO:0000313" key="1">
    <source>
        <dbReference type="EMBL" id="GMG72651.1"/>
    </source>
</evidence>
<dbReference type="InterPro" id="IPR046237">
    <property type="entry name" value="DUF6270"/>
</dbReference>
<reference evidence="1" key="1">
    <citation type="journal article" date="2024" name="Appl Microbiol">
        <title>Effect of kuratsuki Bacillus and Priestia on Taste of Sake.</title>
        <authorList>
            <person name="Kobayashi K."/>
            <person name="Nishida H."/>
        </authorList>
    </citation>
    <scope>NUCLEOTIDE SEQUENCE</scope>
    <source>
        <strain evidence="1">B-12</strain>
    </source>
</reference>
<dbReference type="Proteomes" id="UP001165240">
    <property type="component" value="Unassembled WGS sequence"/>
</dbReference>
<gene>
    <name evidence="1" type="ORF">ShirakiTB12_11190</name>
</gene>
<accession>A0AAX6BFY0</accession>
<protein>
    <submittedName>
        <fullName evidence="1">DUF6270 domain-containing protein</fullName>
    </submittedName>
</protein>
<sequence>MTRDALEFTENSQYSLEMYFARSSLISLYSTKVKIKRADIQLASNFQKKMVYYDLIKYFPRYIKENEADYLLIDFIDERMEVLERNGSYVTRSNEFVHSNVNEQIQYEESELTKEEINELWKKTALQLIEDLKSRFNPEQIILHKALWRYSYIDKDGEEQTFKEHYWIKRNNDKIDGYYKFFQENFPGIHVIDLNDQYHADESNKWGLSPFHYEEKYYKAFIEQLNKICQ</sequence>
<dbReference type="AlphaFoldDB" id="A0AAX6BFY0"/>
<organism evidence="1 2">
    <name type="scientific">Priestia megaterium</name>
    <name type="common">Bacillus megaterium</name>
    <dbReference type="NCBI Taxonomy" id="1404"/>
    <lineage>
        <taxon>Bacteria</taxon>
        <taxon>Bacillati</taxon>
        <taxon>Bacillota</taxon>
        <taxon>Bacilli</taxon>
        <taxon>Bacillales</taxon>
        <taxon>Bacillaceae</taxon>
        <taxon>Priestia</taxon>
    </lineage>
</organism>